<evidence type="ECO:0000256" key="1">
    <source>
        <dbReference type="ARBA" id="ARBA00001946"/>
    </source>
</evidence>
<keyword evidence="12" id="KW-1185">Reference proteome</keyword>
<evidence type="ECO:0000313" key="12">
    <source>
        <dbReference type="Proteomes" id="UP001497480"/>
    </source>
</evidence>
<evidence type="ECO:0000256" key="7">
    <source>
        <dbReference type="ARBA" id="ARBA00022553"/>
    </source>
</evidence>
<dbReference type="Proteomes" id="UP001497480">
    <property type="component" value="Unassembled WGS sequence"/>
</dbReference>
<dbReference type="GO" id="GO:0048046">
    <property type="term" value="C:apoplast"/>
    <property type="evidence" value="ECO:0007669"/>
    <property type="project" value="TreeGrafter"/>
</dbReference>
<evidence type="ECO:0000256" key="3">
    <source>
        <dbReference type="ARBA" id="ARBA00008346"/>
    </source>
</evidence>
<dbReference type="EC" id="4.1.1.31" evidence="5"/>
<dbReference type="FunFam" id="1.20.1440.90:FF:000001">
    <property type="entry name" value="Phosphoenolpyruvate carboxylase 1"/>
    <property type="match status" value="1"/>
</dbReference>
<protein>
    <recommendedName>
        <fullName evidence="5">phosphoenolpyruvate carboxylase</fullName>
        <ecNumber evidence="5">4.1.1.31</ecNumber>
    </recommendedName>
</protein>
<dbReference type="GO" id="GO:0008964">
    <property type="term" value="F:phosphoenolpyruvate carboxylase activity"/>
    <property type="evidence" value="ECO:0007669"/>
    <property type="project" value="UniProtKB-EC"/>
</dbReference>
<evidence type="ECO:0000256" key="4">
    <source>
        <dbReference type="ARBA" id="ARBA00011881"/>
    </source>
</evidence>
<dbReference type="GO" id="GO:0006099">
    <property type="term" value="P:tricarboxylic acid cycle"/>
    <property type="evidence" value="ECO:0007669"/>
    <property type="project" value="InterPro"/>
</dbReference>
<comment type="similarity">
    <text evidence="3">Belongs to the PEPCase type 1 family.</text>
</comment>
<organism evidence="11 12">
    <name type="scientific">Lupinus luteus</name>
    <name type="common">European yellow lupine</name>
    <dbReference type="NCBI Taxonomy" id="3873"/>
    <lineage>
        <taxon>Eukaryota</taxon>
        <taxon>Viridiplantae</taxon>
        <taxon>Streptophyta</taxon>
        <taxon>Embryophyta</taxon>
        <taxon>Tracheophyta</taxon>
        <taxon>Spermatophyta</taxon>
        <taxon>Magnoliopsida</taxon>
        <taxon>eudicotyledons</taxon>
        <taxon>Gunneridae</taxon>
        <taxon>Pentapetalae</taxon>
        <taxon>rosids</taxon>
        <taxon>fabids</taxon>
        <taxon>Fabales</taxon>
        <taxon>Fabaceae</taxon>
        <taxon>Papilionoideae</taxon>
        <taxon>50 kb inversion clade</taxon>
        <taxon>genistoids sensu lato</taxon>
        <taxon>core genistoids</taxon>
        <taxon>Genisteae</taxon>
        <taxon>Lupinus</taxon>
    </lineage>
</organism>
<evidence type="ECO:0000256" key="8">
    <source>
        <dbReference type="ARBA" id="ARBA00022842"/>
    </source>
</evidence>
<accession>A0AAV1Y4J7</accession>
<comment type="subcellular location">
    <subcellularLocation>
        <location evidence="2">Cytoplasm</location>
    </subcellularLocation>
</comment>
<name>A0AAV1Y4J7_LUPLU</name>
<dbReference type="InterPro" id="IPR021135">
    <property type="entry name" value="PEP_COase"/>
</dbReference>
<comment type="caution">
    <text evidence="11">The sequence shown here is derived from an EMBL/GenBank/DDBJ whole genome shotgun (WGS) entry which is preliminary data.</text>
</comment>
<keyword evidence="8" id="KW-0460">Magnesium</keyword>
<keyword evidence="9" id="KW-0456">Lyase</keyword>
<dbReference type="AlphaFoldDB" id="A0AAV1Y4J7"/>
<dbReference type="GO" id="GO:0015977">
    <property type="term" value="P:carbon fixation"/>
    <property type="evidence" value="ECO:0007669"/>
    <property type="project" value="UniProtKB-KW"/>
</dbReference>
<proteinExistence type="inferred from homology"/>
<evidence type="ECO:0000256" key="5">
    <source>
        <dbReference type="ARBA" id="ARBA00012305"/>
    </source>
</evidence>
<sequence>MQNIVSIPLNEPYRVILSDVRDKLYSTRERARQLLANGSFEILEETTFTNIEQFLEPLELCYRSLCACGDRSIADGSLLDFLWQVSTFGFSFVRLDIHQQSDRQTDVMDAITNHLEIGS</sequence>
<dbReference type="GO" id="GO:0005829">
    <property type="term" value="C:cytosol"/>
    <property type="evidence" value="ECO:0007669"/>
    <property type="project" value="TreeGrafter"/>
</dbReference>
<dbReference type="PANTHER" id="PTHR30523:SF47">
    <property type="entry name" value="PHOSPHOENOLPYRUVATE CARBOXYLASE 2"/>
    <property type="match status" value="1"/>
</dbReference>
<comment type="cofactor">
    <cofactor evidence="1">
        <name>Mg(2+)</name>
        <dbReference type="ChEBI" id="CHEBI:18420"/>
    </cofactor>
</comment>
<dbReference type="Gene3D" id="1.20.1440.90">
    <property type="entry name" value="Phosphoenolpyruvate/pyruvate domain"/>
    <property type="match status" value="1"/>
</dbReference>
<evidence type="ECO:0000256" key="6">
    <source>
        <dbReference type="ARBA" id="ARBA00022490"/>
    </source>
</evidence>
<keyword evidence="7" id="KW-0597">Phosphoprotein</keyword>
<gene>
    <name evidence="11" type="ORF">LLUT_LOCUS29984</name>
</gene>
<evidence type="ECO:0000313" key="11">
    <source>
        <dbReference type="EMBL" id="CAL0328924.1"/>
    </source>
</evidence>
<comment type="subunit">
    <text evidence="4">Homotetramer.</text>
</comment>
<keyword evidence="10" id="KW-0120">Carbon dioxide fixation</keyword>
<dbReference type="GO" id="GO:0009507">
    <property type="term" value="C:chloroplast"/>
    <property type="evidence" value="ECO:0007669"/>
    <property type="project" value="TreeGrafter"/>
</dbReference>
<evidence type="ECO:0000256" key="2">
    <source>
        <dbReference type="ARBA" id="ARBA00004496"/>
    </source>
</evidence>
<dbReference type="SUPFAM" id="SSF51621">
    <property type="entry name" value="Phosphoenolpyruvate/pyruvate domain"/>
    <property type="match status" value="1"/>
</dbReference>
<dbReference type="InterPro" id="IPR015813">
    <property type="entry name" value="Pyrv/PenolPyrv_kinase-like_dom"/>
</dbReference>
<reference evidence="11 12" key="1">
    <citation type="submission" date="2024-03" db="EMBL/GenBank/DDBJ databases">
        <authorList>
            <person name="Martinez-Hernandez J."/>
        </authorList>
    </citation>
    <scope>NUCLEOTIDE SEQUENCE [LARGE SCALE GENOMIC DNA]</scope>
</reference>
<dbReference type="PANTHER" id="PTHR30523">
    <property type="entry name" value="PHOSPHOENOLPYRUVATE CARBOXYLASE"/>
    <property type="match status" value="1"/>
</dbReference>
<dbReference type="GO" id="GO:0048366">
    <property type="term" value="P:leaf development"/>
    <property type="evidence" value="ECO:0007669"/>
    <property type="project" value="TreeGrafter"/>
</dbReference>
<keyword evidence="6" id="KW-0963">Cytoplasm</keyword>
<dbReference type="Pfam" id="PF00311">
    <property type="entry name" value="PEPcase"/>
    <property type="match status" value="1"/>
</dbReference>
<dbReference type="EMBL" id="CAXHTB010000021">
    <property type="protein sequence ID" value="CAL0328924.1"/>
    <property type="molecule type" value="Genomic_DNA"/>
</dbReference>
<evidence type="ECO:0000256" key="10">
    <source>
        <dbReference type="ARBA" id="ARBA00023300"/>
    </source>
</evidence>
<evidence type="ECO:0000256" key="9">
    <source>
        <dbReference type="ARBA" id="ARBA00023239"/>
    </source>
</evidence>